<organism evidence="4 5">
    <name type="scientific">Thiopseudomonas alkaliphila</name>
    <dbReference type="NCBI Taxonomy" id="1697053"/>
    <lineage>
        <taxon>Bacteria</taxon>
        <taxon>Pseudomonadati</taxon>
        <taxon>Pseudomonadota</taxon>
        <taxon>Gammaproteobacteria</taxon>
        <taxon>Pseudomonadales</taxon>
        <taxon>Pseudomonadaceae</taxon>
        <taxon>Thiopseudomonas</taxon>
    </lineage>
</organism>
<keyword evidence="2" id="KW-0472">Membrane</keyword>
<dbReference type="RefSeq" id="WP_286593189.1">
    <property type="nucleotide sequence ID" value="NZ_JACANB010000002.1"/>
</dbReference>
<evidence type="ECO:0000256" key="2">
    <source>
        <dbReference type="SAM" id="Phobius"/>
    </source>
</evidence>
<dbReference type="GO" id="GO:0043488">
    <property type="term" value="P:regulation of mRNA stability"/>
    <property type="evidence" value="ECO:0007669"/>
    <property type="project" value="TreeGrafter"/>
</dbReference>
<dbReference type="InterPro" id="IPR002059">
    <property type="entry name" value="CSP_DNA-bd"/>
</dbReference>
<feature type="domain" description="CSD" evidence="3">
    <location>
        <begin position="2"/>
        <end position="64"/>
    </location>
</feature>
<dbReference type="Pfam" id="PF00313">
    <property type="entry name" value="CSD"/>
    <property type="match status" value="1"/>
</dbReference>
<dbReference type="AlphaFoldDB" id="A0AAW7DP87"/>
<name>A0AAW7DP87_9GAMM</name>
<evidence type="ECO:0000256" key="1">
    <source>
        <dbReference type="ARBA" id="ARBA00022553"/>
    </source>
</evidence>
<dbReference type="GO" id="GO:0003730">
    <property type="term" value="F:mRNA 3'-UTR binding"/>
    <property type="evidence" value="ECO:0007669"/>
    <property type="project" value="TreeGrafter"/>
</dbReference>
<feature type="transmembrane region" description="Helical" evidence="2">
    <location>
        <begin position="197"/>
        <end position="224"/>
    </location>
</feature>
<proteinExistence type="predicted"/>
<reference evidence="4" key="1">
    <citation type="submission" date="2020-06" db="EMBL/GenBank/DDBJ databases">
        <authorList>
            <person name="Dong N."/>
        </authorList>
    </citation>
    <scope>NUCLEOTIDE SEQUENCE</scope>
    <source>
        <strain evidence="4">DF46-2-2</strain>
    </source>
</reference>
<dbReference type="PANTHER" id="PTHR12962">
    <property type="entry name" value="CALCIUM-REGULATED HEAT STABLE PROTEIN CRHSP-24-RELATED"/>
    <property type="match status" value="1"/>
</dbReference>
<dbReference type="InterPro" id="IPR012340">
    <property type="entry name" value="NA-bd_OB-fold"/>
</dbReference>
<comment type="caution">
    <text evidence="4">The sequence shown here is derived from an EMBL/GenBank/DDBJ whole genome shotgun (WGS) entry which is preliminary data.</text>
</comment>
<gene>
    <name evidence="4" type="ORF">HX099_03130</name>
</gene>
<dbReference type="PROSITE" id="PS51857">
    <property type="entry name" value="CSD_2"/>
    <property type="match status" value="1"/>
</dbReference>
<dbReference type="CDD" id="cd04458">
    <property type="entry name" value="CSP_CDS"/>
    <property type="match status" value="1"/>
</dbReference>
<dbReference type="Proteomes" id="UP001173465">
    <property type="component" value="Unassembled WGS sequence"/>
</dbReference>
<dbReference type="SUPFAM" id="SSF50249">
    <property type="entry name" value="Nucleic acid-binding proteins"/>
    <property type="match status" value="1"/>
</dbReference>
<protein>
    <submittedName>
        <fullName evidence="4">DUF1294 domain-containing protein</fullName>
    </submittedName>
</protein>
<keyword evidence="2" id="KW-0812">Transmembrane</keyword>
<dbReference type="InterPro" id="IPR011129">
    <property type="entry name" value="CSD"/>
</dbReference>
<evidence type="ECO:0000259" key="3">
    <source>
        <dbReference type="PROSITE" id="PS51857"/>
    </source>
</evidence>
<dbReference type="SMART" id="SM00357">
    <property type="entry name" value="CSP"/>
    <property type="match status" value="1"/>
</dbReference>
<dbReference type="Gene3D" id="2.40.50.140">
    <property type="entry name" value="Nucleic acid-binding proteins"/>
    <property type="match status" value="1"/>
</dbReference>
<accession>A0AAW7DP87</accession>
<dbReference type="InterPro" id="IPR010718">
    <property type="entry name" value="DUF1294"/>
</dbReference>
<evidence type="ECO:0000313" key="4">
    <source>
        <dbReference type="EMBL" id="MDM1695661.1"/>
    </source>
</evidence>
<evidence type="ECO:0000313" key="5">
    <source>
        <dbReference type="Proteomes" id="UP001173465"/>
    </source>
</evidence>
<dbReference type="EMBL" id="JACANB010000002">
    <property type="protein sequence ID" value="MDM1695661.1"/>
    <property type="molecule type" value="Genomic_DNA"/>
</dbReference>
<feature type="transmembrane region" description="Helical" evidence="2">
    <location>
        <begin position="127"/>
        <end position="148"/>
    </location>
</feature>
<keyword evidence="1" id="KW-0597">Phosphoprotein</keyword>
<sequence>MEQQGILKTWDDQKGFGFIEGEQGRIFVHISAMRGESRPVAGAKVYYLASKDEKGRWRASHMRDTALSIDRPKIRRKPKQYQQTVKAKQVKRKNNTQGKDAAWKTAVFILCVCITGYGLFELFMKKFWIWPIVLYVVASFTSFIQYWLDKEKAQSDSRRIAELDLHSVELLGGWPGAFIAQKAFRHKTRKESYQSTYWLIVFLHLAFWIDTLFLGQHALTFIGFNY</sequence>
<dbReference type="Pfam" id="PF06961">
    <property type="entry name" value="DUF1294"/>
    <property type="match status" value="1"/>
</dbReference>
<reference evidence="4" key="2">
    <citation type="journal article" date="2022" name="Sci. Total Environ.">
        <title>Prevalence, transmission, and molecular epidemiology of tet(X)-positive bacteria among humans, animals, and environmental niches in China: An epidemiological, and genomic-based study.</title>
        <authorList>
            <person name="Dong N."/>
            <person name="Zeng Y."/>
            <person name="Cai C."/>
            <person name="Sun C."/>
            <person name="Lu J."/>
            <person name="Liu C."/>
            <person name="Zhou H."/>
            <person name="Sun Q."/>
            <person name="Shu L."/>
            <person name="Wang H."/>
            <person name="Wang Y."/>
            <person name="Wang S."/>
            <person name="Wu C."/>
            <person name="Chan E.W."/>
            <person name="Chen G."/>
            <person name="Shen Z."/>
            <person name="Chen S."/>
            <person name="Zhang R."/>
        </authorList>
    </citation>
    <scope>NUCLEOTIDE SEQUENCE</scope>
    <source>
        <strain evidence="4">DF46-2-2</strain>
    </source>
</reference>
<dbReference type="PANTHER" id="PTHR12962:SF1">
    <property type="entry name" value="COLD SHOCK DOMAIN-CONTAINING PROTEIN CG9705"/>
    <property type="match status" value="1"/>
</dbReference>
<feature type="transmembrane region" description="Helical" evidence="2">
    <location>
        <begin position="101"/>
        <end position="120"/>
    </location>
</feature>
<dbReference type="InterPro" id="IPR052069">
    <property type="entry name" value="Ca-reg_mRNA-binding_domain"/>
</dbReference>
<keyword evidence="2" id="KW-1133">Transmembrane helix</keyword>
<dbReference type="GO" id="GO:0005829">
    <property type="term" value="C:cytosol"/>
    <property type="evidence" value="ECO:0007669"/>
    <property type="project" value="UniProtKB-ARBA"/>
</dbReference>